<proteinExistence type="predicted"/>
<dbReference type="AlphaFoldDB" id="A0A9P6E6S2"/>
<organism evidence="1 2">
    <name type="scientific">Crepidotus variabilis</name>
    <dbReference type="NCBI Taxonomy" id="179855"/>
    <lineage>
        <taxon>Eukaryota</taxon>
        <taxon>Fungi</taxon>
        <taxon>Dikarya</taxon>
        <taxon>Basidiomycota</taxon>
        <taxon>Agaricomycotina</taxon>
        <taxon>Agaricomycetes</taxon>
        <taxon>Agaricomycetidae</taxon>
        <taxon>Agaricales</taxon>
        <taxon>Agaricineae</taxon>
        <taxon>Crepidotaceae</taxon>
        <taxon>Crepidotus</taxon>
    </lineage>
</organism>
<dbReference type="Proteomes" id="UP000807306">
    <property type="component" value="Unassembled WGS sequence"/>
</dbReference>
<reference evidence="1" key="1">
    <citation type="submission" date="2020-11" db="EMBL/GenBank/DDBJ databases">
        <authorList>
            <consortium name="DOE Joint Genome Institute"/>
            <person name="Ahrendt S."/>
            <person name="Riley R."/>
            <person name="Andreopoulos W."/>
            <person name="Labutti K."/>
            <person name="Pangilinan J."/>
            <person name="Ruiz-Duenas F.J."/>
            <person name="Barrasa J.M."/>
            <person name="Sanchez-Garcia M."/>
            <person name="Camarero S."/>
            <person name="Miyauchi S."/>
            <person name="Serrano A."/>
            <person name="Linde D."/>
            <person name="Babiker R."/>
            <person name="Drula E."/>
            <person name="Ayuso-Fernandez I."/>
            <person name="Pacheco R."/>
            <person name="Padilla G."/>
            <person name="Ferreira P."/>
            <person name="Barriuso J."/>
            <person name="Kellner H."/>
            <person name="Castanera R."/>
            <person name="Alfaro M."/>
            <person name="Ramirez L."/>
            <person name="Pisabarro A.G."/>
            <person name="Kuo A."/>
            <person name="Tritt A."/>
            <person name="Lipzen A."/>
            <person name="He G."/>
            <person name="Yan M."/>
            <person name="Ng V."/>
            <person name="Cullen D."/>
            <person name="Martin F."/>
            <person name="Rosso M.-N."/>
            <person name="Henrissat B."/>
            <person name="Hibbett D."/>
            <person name="Martinez A.T."/>
            <person name="Grigoriev I.V."/>
        </authorList>
    </citation>
    <scope>NUCLEOTIDE SEQUENCE</scope>
    <source>
        <strain evidence="1">CBS 506.95</strain>
    </source>
</reference>
<protein>
    <submittedName>
        <fullName evidence="1">Uncharacterized protein</fullName>
    </submittedName>
</protein>
<evidence type="ECO:0000313" key="2">
    <source>
        <dbReference type="Proteomes" id="UP000807306"/>
    </source>
</evidence>
<keyword evidence="2" id="KW-1185">Reference proteome</keyword>
<evidence type="ECO:0000313" key="1">
    <source>
        <dbReference type="EMBL" id="KAF9523676.1"/>
    </source>
</evidence>
<gene>
    <name evidence="1" type="ORF">CPB83DRAFT_898544</name>
</gene>
<dbReference type="EMBL" id="MU157912">
    <property type="protein sequence ID" value="KAF9523676.1"/>
    <property type="molecule type" value="Genomic_DNA"/>
</dbReference>
<accession>A0A9P6E6S2</accession>
<sequence length="186" mass="21627">MPRPKLYKTIEEKADANRAKSKRHYNKKKTEIAEQRRAKYCQSQIDVTNQDTRHTKQNDEDIPVAEKDLQSCLWHAKRFQTRVSSIVGEVPKGFVGSICQEYLQSLDKTAIQSYAAKFEKFLKWVLECHDRVLQLVGTGRELDAVTQIANTVRELNRMVDELLVYAILGPEEFLAIYEANKFEFQE</sequence>
<dbReference type="OrthoDB" id="2654423at2759"/>
<name>A0A9P6E6S2_9AGAR</name>
<comment type="caution">
    <text evidence="1">The sequence shown here is derived from an EMBL/GenBank/DDBJ whole genome shotgun (WGS) entry which is preliminary data.</text>
</comment>